<name>A0A9W6GDV1_9ACTN</name>
<dbReference type="Proteomes" id="UP001144313">
    <property type="component" value="Unassembled WGS sequence"/>
</dbReference>
<gene>
    <name evidence="1" type="ORF">GALLR39Z86_49360</name>
</gene>
<dbReference type="AlphaFoldDB" id="A0A9W6GDV1"/>
<keyword evidence="2" id="KW-1185">Reference proteome</keyword>
<accession>A0A9W6GDV1</accession>
<dbReference type="EMBL" id="BSDT01000001">
    <property type="protein sequence ID" value="GLI45086.1"/>
    <property type="molecule type" value="Genomic_DNA"/>
</dbReference>
<sequence length="243" mass="26832">MGHLPPTYSLIGCCVTRDAADLGREPLPEPVHFISRTRVQSLVSTPTPIAAEAIALDSAFQRRTIVQDHLKTGLDVLEGIDHPLIVDLIDERWPLIETGSGLVTSTIYLRNAGLDQTPGYGFYANDTELADDGPFATAARALAARLPRQVLIHRAFWAVNDTSGRPASDLRRTRRNNAWLERAYAILEAALGDRALPPVEVDASLRVADPGHRWGPGPYHYIDEYYTDFSDQVRKVLANAPTR</sequence>
<evidence type="ECO:0000313" key="1">
    <source>
        <dbReference type="EMBL" id="GLI45086.1"/>
    </source>
</evidence>
<comment type="caution">
    <text evidence="1">The sequence shown here is derived from an EMBL/GenBank/DDBJ whole genome shotgun (WGS) entry which is preliminary data.</text>
</comment>
<proteinExistence type="predicted"/>
<dbReference type="InterPro" id="IPR046237">
    <property type="entry name" value="DUF6270"/>
</dbReference>
<organism evidence="1 2">
    <name type="scientific">Glycomyces algeriensis</name>
    <dbReference type="NCBI Taxonomy" id="256037"/>
    <lineage>
        <taxon>Bacteria</taxon>
        <taxon>Bacillati</taxon>
        <taxon>Actinomycetota</taxon>
        <taxon>Actinomycetes</taxon>
        <taxon>Glycomycetales</taxon>
        <taxon>Glycomycetaceae</taxon>
        <taxon>Glycomyces</taxon>
    </lineage>
</organism>
<dbReference type="RefSeq" id="WP_270118338.1">
    <property type="nucleotide sequence ID" value="NZ_BAAAOL010000001.1"/>
</dbReference>
<dbReference type="Pfam" id="PF19786">
    <property type="entry name" value="DUF6270"/>
    <property type="match status" value="1"/>
</dbReference>
<evidence type="ECO:0000313" key="2">
    <source>
        <dbReference type="Proteomes" id="UP001144313"/>
    </source>
</evidence>
<protein>
    <submittedName>
        <fullName evidence="1">Uncharacterized protein</fullName>
    </submittedName>
</protein>
<reference evidence="1" key="1">
    <citation type="submission" date="2022-12" db="EMBL/GenBank/DDBJ databases">
        <title>Reference genome sequencing for broad-spectrum identification of bacterial and archaeal isolates by mass spectrometry.</title>
        <authorList>
            <person name="Sekiguchi Y."/>
            <person name="Tourlousse D.M."/>
        </authorList>
    </citation>
    <scope>NUCLEOTIDE SEQUENCE</scope>
    <source>
        <strain evidence="1">LLR39Z86</strain>
    </source>
</reference>